<evidence type="ECO:0000256" key="1">
    <source>
        <dbReference type="ARBA" id="ARBA00004604"/>
    </source>
</evidence>
<feature type="region of interest" description="Disordered" evidence="5">
    <location>
        <begin position="217"/>
        <end position="250"/>
    </location>
</feature>
<keyword evidence="3 4" id="KW-0539">Nucleus</keyword>
<keyword evidence="8" id="KW-1185">Reference proteome</keyword>
<feature type="compositionally biased region" description="Low complexity" evidence="5">
    <location>
        <begin position="7"/>
        <end position="16"/>
    </location>
</feature>
<dbReference type="SMART" id="SM00879">
    <property type="entry name" value="Brix"/>
    <property type="match status" value="1"/>
</dbReference>
<evidence type="ECO:0000256" key="3">
    <source>
        <dbReference type="ARBA" id="ARBA00023242"/>
    </source>
</evidence>
<evidence type="ECO:0000256" key="5">
    <source>
        <dbReference type="SAM" id="MobiDB-lite"/>
    </source>
</evidence>
<dbReference type="EMBL" id="FMWP01000087">
    <property type="protein sequence ID" value="SCZ95812.1"/>
    <property type="molecule type" value="Genomic_DNA"/>
</dbReference>
<dbReference type="GO" id="GO:0000027">
    <property type="term" value="P:ribosomal large subunit assembly"/>
    <property type="evidence" value="ECO:0007669"/>
    <property type="project" value="InterPro"/>
</dbReference>
<accession>A0A2X0LRA6</accession>
<dbReference type="Proteomes" id="UP000249723">
    <property type="component" value="Unassembled WGS sequence"/>
</dbReference>
<dbReference type="Pfam" id="PF04427">
    <property type="entry name" value="Brix"/>
    <property type="match status" value="1"/>
</dbReference>
<organism evidence="7 8">
    <name type="scientific">Microbotryum saponariae</name>
    <dbReference type="NCBI Taxonomy" id="289078"/>
    <lineage>
        <taxon>Eukaryota</taxon>
        <taxon>Fungi</taxon>
        <taxon>Dikarya</taxon>
        <taxon>Basidiomycota</taxon>
        <taxon>Pucciniomycotina</taxon>
        <taxon>Microbotryomycetes</taxon>
        <taxon>Microbotryales</taxon>
        <taxon>Microbotryaceae</taxon>
        <taxon>Microbotryum</taxon>
    </lineage>
</organism>
<evidence type="ECO:0000256" key="2">
    <source>
        <dbReference type="ARBA" id="ARBA00010782"/>
    </source>
</evidence>
<dbReference type="InterPro" id="IPR007109">
    <property type="entry name" value="Brix"/>
</dbReference>
<dbReference type="GO" id="GO:0005730">
    <property type="term" value="C:nucleolus"/>
    <property type="evidence" value="ECO:0007669"/>
    <property type="project" value="UniProtKB-SubCell"/>
</dbReference>
<dbReference type="PANTHER" id="PTHR12728">
    <property type="entry name" value="BRIX DOMAIN CONTAINING PROTEIN"/>
    <property type="match status" value="1"/>
</dbReference>
<reference evidence="8" key="1">
    <citation type="submission" date="2016-10" db="EMBL/GenBank/DDBJ databases">
        <authorList>
            <person name="Jeantristanb JTB J.-T."/>
            <person name="Ricardo R."/>
        </authorList>
    </citation>
    <scope>NUCLEOTIDE SEQUENCE [LARGE SCALE GENOMIC DNA]</scope>
</reference>
<dbReference type="STRING" id="289078.A0A2X0LRA6"/>
<name>A0A2X0LRA6_9BASI</name>
<comment type="subcellular location">
    <subcellularLocation>
        <location evidence="1 4">Nucleus</location>
        <location evidence="1 4">Nucleolus</location>
    </subcellularLocation>
</comment>
<sequence length="388" mass="43106">MSATTSAIPIIAPAKPKNARSKRAQQAREPQMIEKGAKTAMIVRGSSISEKVKVALSELNQLKKPHSISFSKPNQIRPFEDSSSLSFWSTKNDASLFLVGTHTKKRPHGLIWVRCFANEVMEMLEVGIEEVMPMSAFKGIKSTPGSTPLFHFASTSSHANLWESHPTFTQYKSLMLDFFRGVEMDGVALKGLERVISITIGHNTLDANTESLQDALNRESTQNKGQAALSSLLTSSSQTKSGTHDSEEDPTLPLIHFRTYTVKFLRSGVSTPLVALEPHGPHFTFRLRRSQLPSSEMWKLALKKTEPKSKTSKPKNKNIDIDEMGDKVGRVYVDKQDMGTLQARKFKGLKVEKKGKRAAEDEGEAHGEEPEEDVKSSNKRSRRSAAEE</sequence>
<evidence type="ECO:0000313" key="8">
    <source>
        <dbReference type="Proteomes" id="UP000249723"/>
    </source>
</evidence>
<dbReference type="OrthoDB" id="407658at2759"/>
<evidence type="ECO:0000256" key="4">
    <source>
        <dbReference type="RuleBase" id="RU367086"/>
    </source>
</evidence>
<feature type="region of interest" description="Disordered" evidence="5">
    <location>
        <begin position="1"/>
        <end position="31"/>
    </location>
</feature>
<feature type="compositionally biased region" description="Low complexity" evidence="5">
    <location>
        <begin position="226"/>
        <end position="239"/>
    </location>
</feature>
<dbReference type="PROSITE" id="PS50833">
    <property type="entry name" value="BRIX"/>
    <property type="match status" value="1"/>
</dbReference>
<feature type="compositionally biased region" description="Basic residues" evidence="5">
    <location>
        <begin position="377"/>
        <end position="388"/>
    </location>
</feature>
<evidence type="ECO:0000313" key="7">
    <source>
        <dbReference type="EMBL" id="SCZ95812.1"/>
    </source>
</evidence>
<protein>
    <recommendedName>
        <fullName evidence="4">Ribosome production factor 2 homolog</fullName>
    </recommendedName>
    <alternativeName>
        <fullName evidence="4">Ribosome biogenesis protein RPF2 homolog</fullName>
    </alternativeName>
</protein>
<feature type="domain" description="Brix" evidence="6">
    <location>
        <begin position="38"/>
        <end position="296"/>
    </location>
</feature>
<dbReference type="GO" id="GO:0019843">
    <property type="term" value="F:rRNA binding"/>
    <property type="evidence" value="ECO:0007669"/>
    <property type="project" value="UniProtKB-UniRule"/>
</dbReference>
<comment type="similarity">
    <text evidence="2 4">Belongs to the RPF2 family.</text>
</comment>
<feature type="compositionally biased region" description="Basic and acidic residues" evidence="5">
    <location>
        <begin position="349"/>
        <end position="376"/>
    </location>
</feature>
<dbReference type="GO" id="GO:0000463">
    <property type="term" value="P:maturation of LSU-rRNA from tricistronic rRNA transcript (SSU-rRNA, 5.8S rRNA, LSU-rRNA)"/>
    <property type="evidence" value="ECO:0007669"/>
    <property type="project" value="TreeGrafter"/>
</dbReference>
<proteinExistence type="inferred from homology"/>
<dbReference type="AlphaFoldDB" id="A0A2X0LRA6"/>
<evidence type="ECO:0000259" key="6">
    <source>
        <dbReference type="PROSITE" id="PS50833"/>
    </source>
</evidence>
<gene>
    <name evidence="7" type="ORF">BZ3500_MVSOF-1268-A1-R1_CHR8-1G09814</name>
</gene>
<dbReference type="PANTHER" id="PTHR12728:SF0">
    <property type="entry name" value="RIBOSOME PRODUCTION FACTOR 2 HOMOLOG"/>
    <property type="match status" value="1"/>
</dbReference>
<feature type="region of interest" description="Disordered" evidence="5">
    <location>
        <begin position="347"/>
        <end position="388"/>
    </location>
</feature>
<dbReference type="InterPro" id="IPR039770">
    <property type="entry name" value="Rpf2"/>
</dbReference>